<name>A0A314UDP0_PRUYE</name>
<keyword evidence="1" id="KW-0732">Signal</keyword>
<dbReference type="AlphaFoldDB" id="A0A314UDP0"/>
<evidence type="ECO:0000313" key="2">
    <source>
        <dbReference type="EMBL" id="PQM35597.1"/>
    </source>
</evidence>
<protein>
    <submittedName>
        <fullName evidence="2">Citrate-binding protein-like</fullName>
    </submittedName>
</protein>
<dbReference type="PANTHER" id="PTHR33681:SF20">
    <property type="entry name" value="ALGINATE LYASE 2 DOMAIN-CONTAINING PROTEIN"/>
    <property type="match status" value="1"/>
</dbReference>
<dbReference type="PANTHER" id="PTHR33681">
    <property type="entry name" value="BINDING PROTEIN, PUTATIVE, EXPRESSED-RELATED"/>
    <property type="match status" value="1"/>
</dbReference>
<proteinExistence type="predicted"/>
<gene>
    <name evidence="2" type="ORF">Pyn_30387</name>
</gene>
<keyword evidence="3" id="KW-1185">Reference proteome</keyword>
<reference evidence="2 3" key="1">
    <citation type="submission" date="2018-02" db="EMBL/GenBank/DDBJ databases">
        <title>Draft genome of wild Prunus yedoensis var. nudiflora.</title>
        <authorList>
            <person name="Baek S."/>
            <person name="Kim J.-H."/>
            <person name="Choi K."/>
            <person name="Kim G.-B."/>
            <person name="Cho A."/>
            <person name="Jang H."/>
            <person name="Shin C.-H."/>
            <person name="Yu H.-J."/>
            <person name="Mun J.-H."/>
        </authorList>
    </citation>
    <scope>NUCLEOTIDE SEQUENCE [LARGE SCALE GENOMIC DNA]</scope>
    <source>
        <strain evidence="3">cv. Jeju island</strain>
        <tissue evidence="2">Leaf</tissue>
    </source>
</reference>
<accession>A0A314UDP0</accession>
<sequence length="91" mass="10744">MAYYSSFQLLGFFCLMISFLQLILLQALAWGPDVPTQGFVSLPFNRSYYHIQKPYDVPEDQRYSFVNGIHKCWVYSTDQTSHYYQPNHASY</sequence>
<feature type="chain" id="PRO_5016347666" evidence="1">
    <location>
        <begin position="30"/>
        <end position="91"/>
    </location>
</feature>
<dbReference type="Proteomes" id="UP000250321">
    <property type="component" value="Unassembled WGS sequence"/>
</dbReference>
<comment type="caution">
    <text evidence="2">The sequence shown here is derived from an EMBL/GenBank/DDBJ whole genome shotgun (WGS) entry which is preliminary data.</text>
</comment>
<evidence type="ECO:0000313" key="3">
    <source>
        <dbReference type="Proteomes" id="UP000250321"/>
    </source>
</evidence>
<feature type="signal peptide" evidence="1">
    <location>
        <begin position="1"/>
        <end position="29"/>
    </location>
</feature>
<evidence type="ECO:0000256" key="1">
    <source>
        <dbReference type="SAM" id="SignalP"/>
    </source>
</evidence>
<organism evidence="2 3">
    <name type="scientific">Prunus yedoensis var. nudiflora</name>
    <dbReference type="NCBI Taxonomy" id="2094558"/>
    <lineage>
        <taxon>Eukaryota</taxon>
        <taxon>Viridiplantae</taxon>
        <taxon>Streptophyta</taxon>
        <taxon>Embryophyta</taxon>
        <taxon>Tracheophyta</taxon>
        <taxon>Spermatophyta</taxon>
        <taxon>Magnoliopsida</taxon>
        <taxon>eudicotyledons</taxon>
        <taxon>Gunneridae</taxon>
        <taxon>Pentapetalae</taxon>
        <taxon>rosids</taxon>
        <taxon>fabids</taxon>
        <taxon>Rosales</taxon>
        <taxon>Rosaceae</taxon>
        <taxon>Amygdaloideae</taxon>
        <taxon>Amygdaleae</taxon>
        <taxon>Prunus</taxon>
    </lineage>
</organism>
<dbReference type="OrthoDB" id="682986at2759"/>
<dbReference type="EMBL" id="PJQY01003656">
    <property type="protein sequence ID" value="PQM35597.1"/>
    <property type="molecule type" value="Genomic_DNA"/>
</dbReference>